<organism evidence="1">
    <name type="scientific">Siphoviridae sp. ctY1p61</name>
    <dbReference type="NCBI Taxonomy" id="2826373"/>
    <lineage>
        <taxon>Viruses</taxon>
        <taxon>Duplodnaviria</taxon>
        <taxon>Heunggongvirae</taxon>
        <taxon>Uroviricota</taxon>
        <taxon>Caudoviricetes</taxon>
    </lineage>
</organism>
<dbReference type="EMBL" id="BK015192">
    <property type="protein sequence ID" value="DAD95462.1"/>
    <property type="molecule type" value="Genomic_DNA"/>
</dbReference>
<sequence length="134" mass="14947">MKKRDIIDRMDQLHSSAARLLCYSLGGDPQKIVDQWAERIGEKNPLAEFFGGEPVLTLDDAAEGAYWDIVKYVKSLYFADMTRDTAVAVGNAIPYLNGKLILTDDIEFTSDGFADAWSDAHPDQPRISRHVDIG</sequence>
<accession>A0A8S5NL45</accession>
<proteinExistence type="predicted"/>
<protein>
    <submittedName>
        <fullName evidence="1">Uncharacterized protein</fullName>
    </submittedName>
</protein>
<name>A0A8S5NL45_9CAUD</name>
<reference evidence="1" key="1">
    <citation type="journal article" date="2021" name="Proc. Natl. Acad. Sci. U.S.A.">
        <title>A Catalog of Tens of Thousands of Viruses from Human Metagenomes Reveals Hidden Associations with Chronic Diseases.</title>
        <authorList>
            <person name="Tisza M.J."/>
            <person name="Buck C.B."/>
        </authorList>
    </citation>
    <scope>NUCLEOTIDE SEQUENCE</scope>
    <source>
        <strain evidence="1">CtY1p61</strain>
    </source>
</reference>
<evidence type="ECO:0000313" key="1">
    <source>
        <dbReference type="EMBL" id="DAD95462.1"/>
    </source>
</evidence>